<dbReference type="AlphaFoldDB" id="A0A2S2QW03"/>
<dbReference type="EMBL" id="GGMS01012744">
    <property type="protein sequence ID" value="MBY81947.1"/>
    <property type="molecule type" value="Transcribed_RNA"/>
</dbReference>
<reference evidence="1" key="1">
    <citation type="submission" date="2018-04" db="EMBL/GenBank/DDBJ databases">
        <title>Transcriptome assembly of Sipha flava.</title>
        <authorList>
            <person name="Scully E.D."/>
            <person name="Geib S.M."/>
            <person name="Palmer N.A."/>
            <person name="Koch K."/>
            <person name="Bradshaw J."/>
            <person name="Heng-Moss T."/>
            <person name="Sarath G."/>
        </authorList>
    </citation>
    <scope>NUCLEOTIDE SEQUENCE</scope>
</reference>
<proteinExistence type="predicted"/>
<organism evidence="1">
    <name type="scientific">Sipha flava</name>
    <name type="common">yellow sugarcane aphid</name>
    <dbReference type="NCBI Taxonomy" id="143950"/>
    <lineage>
        <taxon>Eukaryota</taxon>
        <taxon>Metazoa</taxon>
        <taxon>Ecdysozoa</taxon>
        <taxon>Arthropoda</taxon>
        <taxon>Hexapoda</taxon>
        <taxon>Insecta</taxon>
        <taxon>Pterygota</taxon>
        <taxon>Neoptera</taxon>
        <taxon>Paraneoptera</taxon>
        <taxon>Hemiptera</taxon>
        <taxon>Sternorrhyncha</taxon>
        <taxon>Aphidomorpha</taxon>
        <taxon>Aphidoidea</taxon>
        <taxon>Aphididae</taxon>
        <taxon>Sipha</taxon>
    </lineage>
</organism>
<sequence>MVVDKIHDLELELSVEKTKAIMFRRKYKDRIPEIVIGGVNINTKRSFKYLGLIVDDELNFKEHIKTAADKGNKVLQALSRLMPNIGGPKEPRRRLLVSIVQSVLLYGAPIWGQCLKYSKYCVDKLMRVQRRATIRSCCVYRTVSYSAVNLISAIPSVDLLALERQDAYNTRKAAGIGNQLVNETKQTGKRQGTYTRWKARLQESKNGRWIITLITNLEGWCNRKHGQVDFHLTQMLSGHGCFGSYLNRIGKEESLKCHHCPAEEDDAMHSLFECRSWMERDMRSTRYCRDWIRGRYARRWSKAVIAGMWCRSLRSTFSSRRRMQSG</sequence>
<protein>
    <recommendedName>
        <fullName evidence="2">Reverse transcriptase</fullName>
    </recommendedName>
</protein>
<name>A0A2S2QW03_9HEMI</name>
<evidence type="ECO:0008006" key="2">
    <source>
        <dbReference type="Google" id="ProtNLM"/>
    </source>
</evidence>
<dbReference type="OrthoDB" id="6624020at2759"/>
<evidence type="ECO:0000313" key="1">
    <source>
        <dbReference type="EMBL" id="MBY81947.1"/>
    </source>
</evidence>
<accession>A0A2S2QW03</accession>
<gene>
    <name evidence="1" type="primary">Y2R2_6</name>
    <name evidence="1" type="ORF">g.168343</name>
</gene>
<dbReference type="PANTHER" id="PTHR33332">
    <property type="entry name" value="REVERSE TRANSCRIPTASE DOMAIN-CONTAINING PROTEIN"/>
    <property type="match status" value="1"/>
</dbReference>